<accession>A0AAD7Y325</accession>
<evidence type="ECO:0000256" key="4">
    <source>
        <dbReference type="RuleBase" id="RU000363"/>
    </source>
</evidence>
<keyword evidence="6" id="KW-1185">Reference proteome</keyword>
<dbReference type="InterPro" id="IPR036291">
    <property type="entry name" value="NAD(P)-bd_dom_sf"/>
</dbReference>
<keyword evidence="3" id="KW-0560">Oxidoreductase</keyword>
<dbReference type="AlphaFoldDB" id="A0AAD7Y325"/>
<organism evidence="5 6">
    <name type="scientific">Lichtheimia ornata</name>
    <dbReference type="NCBI Taxonomy" id="688661"/>
    <lineage>
        <taxon>Eukaryota</taxon>
        <taxon>Fungi</taxon>
        <taxon>Fungi incertae sedis</taxon>
        <taxon>Mucoromycota</taxon>
        <taxon>Mucoromycotina</taxon>
        <taxon>Mucoromycetes</taxon>
        <taxon>Mucorales</taxon>
        <taxon>Lichtheimiaceae</taxon>
        <taxon>Lichtheimia</taxon>
    </lineage>
</organism>
<name>A0AAD7Y325_9FUNG</name>
<dbReference type="RefSeq" id="XP_058347801.1">
    <property type="nucleotide sequence ID" value="XM_058481163.1"/>
</dbReference>
<comment type="caution">
    <text evidence="5">The sequence shown here is derived from an EMBL/GenBank/DDBJ whole genome shotgun (WGS) entry which is preliminary data.</text>
</comment>
<evidence type="ECO:0000313" key="5">
    <source>
        <dbReference type="EMBL" id="KAJ8662889.1"/>
    </source>
</evidence>
<gene>
    <name evidence="5" type="ORF">O0I10_001065</name>
</gene>
<evidence type="ECO:0000256" key="2">
    <source>
        <dbReference type="ARBA" id="ARBA00022857"/>
    </source>
</evidence>
<dbReference type="PRINTS" id="PR00080">
    <property type="entry name" value="SDRFAMILY"/>
</dbReference>
<dbReference type="PRINTS" id="PR00081">
    <property type="entry name" value="GDHRDH"/>
</dbReference>
<dbReference type="InterPro" id="IPR002347">
    <property type="entry name" value="SDR_fam"/>
</dbReference>
<dbReference type="Proteomes" id="UP001234581">
    <property type="component" value="Unassembled WGS sequence"/>
</dbReference>
<comment type="similarity">
    <text evidence="1 4">Belongs to the short-chain dehydrogenases/reductases (SDR) family.</text>
</comment>
<dbReference type="GO" id="GO:0005737">
    <property type="term" value="C:cytoplasm"/>
    <property type="evidence" value="ECO:0007669"/>
    <property type="project" value="TreeGrafter"/>
</dbReference>
<dbReference type="InterPro" id="IPR020904">
    <property type="entry name" value="Sc_DH/Rdtase_CS"/>
</dbReference>
<sequence length="298" mass="31922">MSLIGKVAVITGGGGVIGTAVARTLVNKGAKVVVGDIQGKSAQDVAEELNENAKSTVASSLQADVTKYKDNIALFRHAEATFGGVDIAHLNAGTAIDSDAIFLPLDDDREERLFRINTLGVIKGTKVALLHMAARGGGVIVNTASLLGLDPVDTASAYNASKHAVVGWTRSFRLMPQICNVRVNTICPFATDTGLLVDIMNAGIIINSFGKKIPHCSVDTVTQAVMQLIEDPTYNGATLAVLPKGVIKNIEQQHVDLPPEAIEPEKFNRLLEEADREAVDDYKSKLAEALKRYQDQYE</sequence>
<dbReference type="GeneID" id="83208483"/>
<protein>
    <submittedName>
        <fullName evidence="5">Uncharacterized protein</fullName>
    </submittedName>
</protein>
<proteinExistence type="inferred from homology"/>
<evidence type="ECO:0000256" key="1">
    <source>
        <dbReference type="ARBA" id="ARBA00006484"/>
    </source>
</evidence>
<dbReference type="PROSITE" id="PS00061">
    <property type="entry name" value="ADH_SHORT"/>
    <property type="match status" value="1"/>
</dbReference>
<dbReference type="PANTHER" id="PTHR44229:SF4">
    <property type="entry name" value="15-HYDROXYPROSTAGLANDIN DEHYDROGENASE [NAD(+)]"/>
    <property type="match status" value="1"/>
</dbReference>
<dbReference type="GO" id="GO:0016616">
    <property type="term" value="F:oxidoreductase activity, acting on the CH-OH group of donors, NAD or NADP as acceptor"/>
    <property type="evidence" value="ECO:0007669"/>
    <property type="project" value="TreeGrafter"/>
</dbReference>
<dbReference type="PANTHER" id="PTHR44229">
    <property type="entry name" value="15-HYDROXYPROSTAGLANDIN DEHYDROGENASE [NAD(+)]"/>
    <property type="match status" value="1"/>
</dbReference>
<dbReference type="SUPFAM" id="SSF51735">
    <property type="entry name" value="NAD(P)-binding Rossmann-fold domains"/>
    <property type="match status" value="1"/>
</dbReference>
<keyword evidence="2" id="KW-0521">NADP</keyword>
<evidence type="ECO:0000313" key="6">
    <source>
        <dbReference type="Proteomes" id="UP001234581"/>
    </source>
</evidence>
<evidence type="ECO:0000256" key="3">
    <source>
        <dbReference type="ARBA" id="ARBA00023002"/>
    </source>
</evidence>
<reference evidence="5 6" key="1">
    <citation type="submission" date="2023-03" db="EMBL/GenBank/DDBJ databases">
        <title>Genome sequence of Lichtheimia ornata CBS 291.66.</title>
        <authorList>
            <person name="Mohabir J.T."/>
            <person name="Shea T.P."/>
            <person name="Kurbessoian T."/>
            <person name="Berby B."/>
            <person name="Fontaine J."/>
            <person name="Livny J."/>
            <person name="Gnirke A."/>
            <person name="Stajich J.E."/>
            <person name="Cuomo C.A."/>
        </authorList>
    </citation>
    <scope>NUCLEOTIDE SEQUENCE [LARGE SCALE GENOMIC DNA]</scope>
    <source>
        <strain evidence="5">CBS 291.66</strain>
    </source>
</reference>
<dbReference type="Gene3D" id="3.40.50.720">
    <property type="entry name" value="NAD(P)-binding Rossmann-like Domain"/>
    <property type="match status" value="1"/>
</dbReference>
<dbReference type="EMBL" id="JARTCD010000003">
    <property type="protein sequence ID" value="KAJ8662889.1"/>
    <property type="molecule type" value="Genomic_DNA"/>
</dbReference>
<dbReference type="Pfam" id="PF00106">
    <property type="entry name" value="adh_short"/>
    <property type="match status" value="1"/>
</dbReference>